<keyword evidence="4" id="KW-0106">Calcium</keyword>
<evidence type="ECO:0000256" key="6">
    <source>
        <dbReference type="PROSITE-ProRule" id="PRU00076"/>
    </source>
</evidence>
<feature type="disulfide bond" evidence="6">
    <location>
        <begin position="164"/>
        <end position="173"/>
    </location>
</feature>
<keyword evidence="3" id="KW-0430">Lectin</keyword>
<comment type="similarity">
    <text evidence="1">Belongs to the EGF domain peptide family.</text>
</comment>
<name>A0A913YL62_EXADI</name>
<feature type="signal peptide" evidence="7">
    <location>
        <begin position="1"/>
        <end position="20"/>
    </location>
</feature>
<feature type="domain" description="Apple" evidence="9">
    <location>
        <begin position="28"/>
        <end position="109"/>
    </location>
</feature>
<dbReference type="InterPro" id="IPR036056">
    <property type="entry name" value="Fibrinogen-like_C"/>
</dbReference>
<evidence type="ECO:0000256" key="7">
    <source>
        <dbReference type="SAM" id="SignalP"/>
    </source>
</evidence>
<protein>
    <recommendedName>
        <fullName evidence="12">EGF-like domain-containing protein</fullName>
    </recommendedName>
</protein>
<dbReference type="GO" id="GO:0005615">
    <property type="term" value="C:extracellular space"/>
    <property type="evidence" value="ECO:0007669"/>
    <property type="project" value="TreeGrafter"/>
</dbReference>
<keyword evidence="5 6" id="KW-1015">Disulfide bond</keyword>
<dbReference type="Pfam" id="PF00008">
    <property type="entry name" value="EGF"/>
    <property type="match status" value="1"/>
</dbReference>
<feature type="domain" description="EGF-like" evidence="8">
    <location>
        <begin position="138"/>
        <end position="174"/>
    </location>
</feature>
<dbReference type="CDD" id="cd00054">
    <property type="entry name" value="EGF_CA"/>
    <property type="match status" value="1"/>
</dbReference>
<dbReference type="PROSITE" id="PS50948">
    <property type="entry name" value="PAN"/>
    <property type="match status" value="1"/>
</dbReference>
<dbReference type="OrthoDB" id="5948979at2759"/>
<dbReference type="Proteomes" id="UP000887567">
    <property type="component" value="Unplaced"/>
</dbReference>
<accession>A0A913YL62</accession>
<evidence type="ECO:0000256" key="3">
    <source>
        <dbReference type="ARBA" id="ARBA00022734"/>
    </source>
</evidence>
<evidence type="ECO:0000256" key="2">
    <source>
        <dbReference type="ARBA" id="ARBA00022723"/>
    </source>
</evidence>
<evidence type="ECO:0000313" key="11">
    <source>
        <dbReference type="Proteomes" id="UP000887567"/>
    </source>
</evidence>
<feature type="chain" id="PRO_5037184627" description="EGF-like domain-containing protein" evidence="7">
    <location>
        <begin position="21"/>
        <end position="396"/>
    </location>
</feature>
<dbReference type="Gene3D" id="3.90.215.10">
    <property type="entry name" value="Gamma Fibrinogen, chain A, domain 1"/>
    <property type="match status" value="1"/>
</dbReference>
<dbReference type="SUPFAM" id="SSF57196">
    <property type="entry name" value="EGF/Laminin"/>
    <property type="match status" value="1"/>
</dbReference>
<dbReference type="PANTHER" id="PTHR16146">
    <property type="entry name" value="INTELECTIN"/>
    <property type="match status" value="1"/>
</dbReference>
<dbReference type="InterPro" id="IPR014716">
    <property type="entry name" value="Fibrinogen_a/b/g_C_1"/>
</dbReference>
<evidence type="ECO:0000313" key="10">
    <source>
        <dbReference type="EnsemblMetazoa" id="XP_028516180.1"/>
    </source>
</evidence>
<dbReference type="EnsemblMetazoa" id="XM_028660379.1">
    <property type="protein sequence ID" value="XP_028516180.1"/>
    <property type="gene ID" value="LOC114575466"/>
</dbReference>
<organism evidence="10 11">
    <name type="scientific">Exaiptasia diaphana</name>
    <name type="common">Tropical sea anemone</name>
    <name type="synonym">Aiptasia pulchella</name>
    <dbReference type="NCBI Taxonomy" id="2652724"/>
    <lineage>
        <taxon>Eukaryota</taxon>
        <taxon>Metazoa</taxon>
        <taxon>Cnidaria</taxon>
        <taxon>Anthozoa</taxon>
        <taxon>Hexacorallia</taxon>
        <taxon>Actiniaria</taxon>
        <taxon>Aiptasiidae</taxon>
        <taxon>Exaiptasia</taxon>
    </lineage>
</organism>
<dbReference type="PANTHER" id="PTHR16146:SF42">
    <property type="entry name" value="APPLE DOMAIN-CONTAINING PROTEIN"/>
    <property type="match status" value="1"/>
</dbReference>
<dbReference type="GO" id="GO:0070492">
    <property type="term" value="F:oligosaccharide binding"/>
    <property type="evidence" value="ECO:0007669"/>
    <property type="project" value="TreeGrafter"/>
</dbReference>
<dbReference type="SUPFAM" id="SSF56496">
    <property type="entry name" value="Fibrinogen C-terminal domain-like"/>
    <property type="match status" value="1"/>
</dbReference>
<dbReference type="PROSITE" id="PS00022">
    <property type="entry name" value="EGF_1"/>
    <property type="match status" value="1"/>
</dbReference>
<reference evidence="10" key="1">
    <citation type="submission" date="2022-11" db="UniProtKB">
        <authorList>
            <consortium name="EnsemblMetazoa"/>
        </authorList>
    </citation>
    <scope>IDENTIFICATION</scope>
</reference>
<evidence type="ECO:0000256" key="4">
    <source>
        <dbReference type="ARBA" id="ARBA00022837"/>
    </source>
</evidence>
<evidence type="ECO:0008006" key="12">
    <source>
        <dbReference type="Google" id="ProtNLM"/>
    </source>
</evidence>
<dbReference type="InterPro" id="IPR000742">
    <property type="entry name" value="EGF"/>
</dbReference>
<dbReference type="Gene3D" id="2.10.25.10">
    <property type="entry name" value="Laminin"/>
    <property type="match status" value="1"/>
</dbReference>
<dbReference type="GeneID" id="114575466"/>
<dbReference type="AlphaFoldDB" id="A0A913YL62"/>
<evidence type="ECO:0000256" key="1">
    <source>
        <dbReference type="ARBA" id="ARBA00006373"/>
    </source>
</evidence>
<evidence type="ECO:0000256" key="5">
    <source>
        <dbReference type="ARBA" id="ARBA00023157"/>
    </source>
</evidence>
<keyword evidence="6" id="KW-0245">EGF-like domain</keyword>
<evidence type="ECO:0000259" key="8">
    <source>
        <dbReference type="PROSITE" id="PS50026"/>
    </source>
</evidence>
<proteinExistence type="inferred from homology"/>
<keyword evidence="7" id="KW-0732">Signal</keyword>
<keyword evidence="11" id="KW-1185">Reference proteome</keyword>
<comment type="caution">
    <text evidence="6">Lacks conserved residue(s) required for the propagation of feature annotation.</text>
</comment>
<dbReference type="GO" id="GO:0046872">
    <property type="term" value="F:metal ion binding"/>
    <property type="evidence" value="ECO:0007669"/>
    <property type="project" value="UniProtKB-KW"/>
</dbReference>
<dbReference type="PROSITE" id="PS01186">
    <property type="entry name" value="EGF_2"/>
    <property type="match status" value="1"/>
</dbReference>
<dbReference type="InterPro" id="IPR003609">
    <property type="entry name" value="Pan_app"/>
</dbReference>
<sequence length="396" mass="45241">MSMLATLLISTALLCGIASGKFQCVGTCYSGHSHPRDVDTFQGKYIKGYSYKNLTTTDHVTCYRSCIQDCRCQACQIKGDRCELLDADNKFSGVKFNDEEGYVYYDLAQTQYKGSLFKDNFGNKSHMNPPDGCYNGCCKMQPCLNGGTCQDLCQTPKQKFFCRCPHPFTGRVCQMTASSCLDFLRNSHTKLPPNGKYTIYRSDNGSPLDVYCDFKTPHQVFTLIESYSRDNKDLSVYQKNPYHDDFPRHMDALPKWDDYRLSLSAMKYIRTKSSLFRATCEFQKRMGGSLKPDFLLGSLSDYDIINNGDVIGVTICKRYKYINIRNQEYYNQTALTYSKSNVHHIHIEPDSFCGFVVSDEGVSEEFFGVYNPIYPTFKCVETGSSTTQWWLGEELY</sequence>
<keyword evidence="2" id="KW-0479">Metal-binding</keyword>
<dbReference type="KEGG" id="epa:114575466"/>
<evidence type="ECO:0000259" key="9">
    <source>
        <dbReference type="PROSITE" id="PS50948"/>
    </source>
</evidence>
<dbReference type="PROSITE" id="PS50026">
    <property type="entry name" value="EGF_3"/>
    <property type="match status" value="1"/>
</dbReference>
<dbReference type="RefSeq" id="XP_028516180.1">
    <property type="nucleotide sequence ID" value="XM_028660379.1"/>
</dbReference>